<dbReference type="GO" id="GO:0005524">
    <property type="term" value="F:ATP binding"/>
    <property type="evidence" value="ECO:0007669"/>
    <property type="project" value="UniProtKB-KW"/>
</dbReference>
<dbReference type="PANTHER" id="PTHR43065:SF34">
    <property type="entry name" value="SPORULATION KINASE A"/>
    <property type="match status" value="1"/>
</dbReference>
<proteinExistence type="predicted"/>
<dbReference type="InterPro" id="IPR036890">
    <property type="entry name" value="HATPase_C_sf"/>
</dbReference>
<dbReference type="PANTHER" id="PTHR43065">
    <property type="entry name" value="SENSOR HISTIDINE KINASE"/>
    <property type="match status" value="1"/>
</dbReference>
<dbReference type="Gene3D" id="3.30.565.10">
    <property type="entry name" value="Histidine kinase-like ATPase, C-terminal domain"/>
    <property type="match status" value="1"/>
</dbReference>
<evidence type="ECO:0000313" key="3">
    <source>
        <dbReference type="Proteomes" id="UP000230821"/>
    </source>
</evidence>
<keyword evidence="2" id="KW-0067">ATP-binding</keyword>
<dbReference type="InterPro" id="IPR005467">
    <property type="entry name" value="His_kinase_dom"/>
</dbReference>
<sequence length="184" mass="20600">MKELSLHILDVAQNSTNAQATEIRIEILEDLFANVFRITISDNGCGISEERLNAITNPFTTSRTTRRVGLGLPLLQAAAEQCNGTMTIESAEEQGTTVRATFEHDHIDRQPLGDIVSTLIGLMTGHPAIDFVYHHQVNDRGFTLRTQDIKQELDDMPISDMSVVNFLTEYIQENIHSLYEEANV</sequence>
<dbReference type="SMART" id="SM00387">
    <property type="entry name" value="HATPase_c"/>
    <property type="match status" value="1"/>
</dbReference>
<dbReference type="Pfam" id="PF02518">
    <property type="entry name" value="HATPase_c"/>
    <property type="match status" value="1"/>
</dbReference>
<organism evidence="2 3">
    <name type="scientific">candidate division KSB3 bacterium</name>
    <dbReference type="NCBI Taxonomy" id="2044937"/>
    <lineage>
        <taxon>Bacteria</taxon>
        <taxon>candidate division KSB3</taxon>
    </lineage>
</organism>
<accession>A0A2G6KER6</accession>
<feature type="domain" description="Histidine kinase" evidence="1">
    <location>
        <begin position="1"/>
        <end position="106"/>
    </location>
</feature>
<keyword evidence="2" id="KW-0547">Nucleotide-binding</keyword>
<dbReference type="Proteomes" id="UP000230821">
    <property type="component" value="Unassembled WGS sequence"/>
</dbReference>
<name>A0A2G6KER6_9BACT</name>
<gene>
    <name evidence="2" type="ORF">CSA56_08465</name>
</gene>
<dbReference type="PROSITE" id="PS50109">
    <property type="entry name" value="HIS_KIN"/>
    <property type="match status" value="1"/>
</dbReference>
<evidence type="ECO:0000313" key="2">
    <source>
        <dbReference type="EMBL" id="PIE34161.1"/>
    </source>
</evidence>
<dbReference type="EMBL" id="PDSK01000091">
    <property type="protein sequence ID" value="PIE34161.1"/>
    <property type="molecule type" value="Genomic_DNA"/>
</dbReference>
<dbReference type="InterPro" id="IPR003594">
    <property type="entry name" value="HATPase_dom"/>
</dbReference>
<comment type="caution">
    <text evidence="2">The sequence shown here is derived from an EMBL/GenBank/DDBJ whole genome shotgun (WGS) entry which is preliminary data.</text>
</comment>
<evidence type="ECO:0000259" key="1">
    <source>
        <dbReference type="PROSITE" id="PS50109"/>
    </source>
</evidence>
<dbReference type="SUPFAM" id="SSF55874">
    <property type="entry name" value="ATPase domain of HSP90 chaperone/DNA topoisomerase II/histidine kinase"/>
    <property type="match status" value="1"/>
</dbReference>
<protein>
    <submittedName>
        <fullName evidence="2">ATP-binding protein</fullName>
    </submittedName>
</protein>
<dbReference type="AlphaFoldDB" id="A0A2G6KER6"/>
<reference evidence="2 3" key="1">
    <citation type="submission" date="2017-10" db="EMBL/GenBank/DDBJ databases">
        <title>Novel microbial diversity and functional potential in the marine mammal oral microbiome.</title>
        <authorList>
            <person name="Dudek N.K."/>
            <person name="Sun C.L."/>
            <person name="Burstein D."/>
            <person name="Kantor R.S."/>
            <person name="Aliaga Goltsman D.S."/>
            <person name="Bik E.M."/>
            <person name="Thomas B.C."/>
            <person name="Banfield J.F."/>
            <person name="Relman D.A."/>
        </authorList>
    </citation>
    <scope>NUCLEOTIDE SEQUENCE [LARGE SCALE GENOMIC DNA]</scope>
    <source>
        <strain evidence="2">DOLJORAL78_47_16</strain>
    </source>
</reference>